<organism evidence="1 2">
    <name type="scientific">Colletotrichum destructivum</name>
    <dbReference type="NCBI Taxonomy" id="34406"/>
    <lineage>
        <taxon>Eukaryota</taxon>
        <taxon>Fungi</taxon>
        <taxon>Dikarya</taxon>
        <taxon>Ascomycota</taxon>
        <taxon>Pezizomycotina</taxon>
        <taxon>Sordariomycetes</taxon>
        <taxon>Hypocreomycetidae</taxon>
        <taxon>Glomerellales</taxon>
        <taxon>Glomerellaceae</taxon>
        <taxon>Colletotrichum</taxon>
        <taxon>Colletotrichum destructivum species complex</taxon>
    </lineage>
</organism>
<gene>
    <name evidence="1" type="ORF">CDEST_08243</name>
</gene>
<dbReference type="Proteomes" id="UP001322277">
    <property type="component" value="Chromosome 5"/>
</dbReference>
<dbReference type="AlphaFoldDB" id="A0AAX4IK60"/>
<reference evidence="2" key="1">
    <citation type="journal article" date="2023" name="bioRxiv">
        <title>Complete genome of the Medicago anthracnose fungus, Colletotrichum destructivum, reveals a mini-chromosome-like region within a core chromosome.</title>
        <authorList>
            <person name="Lapalu N."/>
            <person name="Simon A."/>
            <person name="Lu A."/>
            <person name="Plaumann P.-L."/>
            <person name="Amselem J."/>
            <person name="Pigne S."/>
            <person name="Auger A."/>
            <person name="Koch C."/>
            <person name="Dallery J.-F."/>
            <person name="O'Connell R.J."/>
        </authorList>
    </citation>
    <scope>NUCLEOTIDE SEQUENCE [LARGE SCALE GENOMIC DNA]</scope>
    <source>
        <strain evidence="2">CBS 520.97</strain>
    </source>
</reference>
<evidence type="ECO:0000313" key="1">
    <source>
        <dbReference type="EMBL" id="WQF83229.1"/>
    </source>
</evidence>
<keyword evidence="2" id="KW-1185">Reference proteome</keyword>
<dbReference type="GeneID" id="87944746"/>
<accession>A0AAX4IK60</accession>
<sequence>MPEDDGSDVQHRRAHVAAHRAFLDLPVQSFLAFSHLTCRKRGVCLQRRGLPQRLEGQFTSHLTLEPPRLTSSSEERDKSVRDITRHATKLGGTSATPVYLTRVVTAQPLPTDVPEIEEARVGLPSRTEDTPRIPEHHTDGEVDLDAELQAPSWHDPDCGLAFHRIRWHDITAADAQFYKLLAPPLSDLVAGSRRPHYLSTRLTR</sequence>
<dbReference type="EMBL" id="CP137309">
    <property type="protein sequence ID" value="WQF83229.1"/>
    <property type="molecule type" value="Genomic_DNA"/>
</dbReference>
<dbReference type="KEGG" id="cdet:87944746"/>
<dbReference type="RefSeq" id="XP_062780453.1">
    <property type="nucleotide sequence ID" value="XM_062924402.1"/>
</dbReference>
<name>A0AAX4IK60_9PEZI</name>
<evidence type="ECO:0000313" key="2">
    <source>
        <dbReference type="Proteomes" id="UP001322277"/>
    </source>
</evidence>
<protein>
    <submittedName>
        <fullName evidence="1">Uncharacterized protein</fullName>
    </submittedName>
</protein>
<proteinExistence type="predicted"/>